<gene>
    <name evidence="2" type="ORF">ACFFF8_19415</name>
</gene>
<sequence>MNFETLLSGSPNPYIVVDRDLTIAWMNDAYLRATMRERTDLVGRYLFDAFPSEESSDSYKLLRSSLDRVLTTGNLDEIAHIRYDIARPDGVMEPRYWSATHTPQLGSDGEVKFILQHTVDVTELHGLRKLRDEAGLVGRAKAVQARYFDLAREAEWLKEVFDQAPGFIAILDGRDHRFIVANQAFREMFGIAIRSATDCRRSCPLTRRCRSRGRSTTSCAPGFPTSARTFPSIFTSIRTPRTRSAAWTSSVSPFWPQTARRRASSCRGMTFPCRQGRANVSGN</sequence>
<evidence type="ECO:0000313" key="2">
    <source>
        <dbReference type="EMBL" id="MFC0686757.1"/>
    </source>
</evidence>
<dbReference type="Gene3D" id="3.30.450.20">
    <property type="entry name" value="PAS domain"/>
    <property type="match status" value="2"/>
</dbReference>
<dbReference type="SUPFAM" id="SSF55785">
    <property type="entry name" value="PYP-like sensor domain (PAS domain)"/>
    <property type="match status" value="2"/>
</dbReference>
<accession>A0ABV6SDM5</accession>
<keyword evidence="3" id="KW-1185">Reference proteome</keyword>
<feature type="domain" description="PAS" evidence="1">
    <location>
        <begin position="1"/>
        <end position="69"/>
    </location>
</feature>
<dbReference type="InterPro" id="IPR035965">
    <property type="entry name" value="PAS-like_dom_sf"/>
</dbReference>
<proteinExistence type="predicted"/>
<dbReference type="RefSeq" id="WP_267218559.1">
    <property type="nucleotide sequence ID" value="NZ_JAPCWC010000001.1"/>
</dbReference>
<name>A0ABV6SDM5_9SPHN</name>
<dbReference type="CDD" id="cd00130">
    <property type="entry name" value="PAS"/>
    <property type="match status" value="1"/>
</dbReference>
<organism evidence="2 3">
    <name type="scientific">Novosphingobium clariflavum</name>
    <dbReference type="NCBI Taxonomy" id="2029884"/>
    <lineage>
        <taxon>Bacteria</taxon>
        <taxon>Pseudomonadati</taxon>
        <taxon>Pseudomonadota</taxon>
        <taxon>Alphaproteobacteria</taxon>
        <taxon>Sphingomonadales</taxon>
        <taxon>Sphingomonadaceae</taxon>
        <taxon>Novosphingobium</taxon>
    </lineage>
</organism>
<reference evidence="2 3" key="1">
    <citation type="submission" date="2024-09" db="EMBL/GenBank/DDBJ databases">
        <authorList>
            <person name="Sun Q."/>
            <person name="Mori K."/>
        </authorList>
    </citation>
    <scope>NUCLEOTIDE SEQUENCE [LARGE SCALE GENOMIC DNA]</scope>
    <source>
        <strain evidence="2 3">CICC 11035S</strain>
    </source>
</reference>
<protein>
    <submittedName>
        <fullName evidence="2">PAS domain-containing protein</fullName>
    </submittedName>
</protein>
<dbReference type="InterPro" id="IPR013656">
    <property type="entry name" value="PAS_4"/>
</dbReference>
<dbReference type="Pfam" id="PF13188">
    <property type="entry name" value="PAS_8"/>
    <property type="match status" value="1"/>
</dbReference>
<dbReference type="PROSITE" id="PS50112">
    <property type="entry name" value="PAS"/>
    <property type="match status" value="1"/>
</dbReference>
<evidence type="ECO:0000259" key="1">
    <source>
        <dbReference type="PROSITE" id="PS50112"/>
    </source>
</evidence>
<dbReference type="EMBL" id="JBHLTM010000075">
    <property type="protein sequence ID" value="MFC0686757.1"/>
    <property type="molecule type" value="Genomic_DNA"/>
</dbReference>
<dbReference type="InterPro" id="IPR000014">
    <property type="entry name" value="PAS"/>
</dbReference>
<dbReference type="Pfam" id="PF08448">
    <property type="entry name" value="PAS_4"/>
    <property type="match status" value="1"/>
</dbReference>
<comment type="caution">
    <text evidence="2">The sequence shown here is derived from an EMBL/GenBank/DDBJ whole genome shotgun (WGS) entry which is preliminary data.</text>
</comment>
<evidence type="ECO:0000313" key="3">
    <source>
        <dbReference type="Proteomes" id="UP001589858"/>
    </source>
</evidence>
<dbReference type="Proteomes" id="UP001589858">
    <property type="component" value="Unassembled WGS sequence"/>
</dbReference>
<dbReference type="SMART" id="SM00091">
    <property type="entry name" value="PAS"/>
    <property type="match status" value="2"/>
</dbReference>